<comment type="caution">
    <text evidence="4">The sequence shown here is derived from an EMBL/GenBank/DDBJ whole genome shotgun (WGS) entry which is preliminary data.</text>
</comment>
<evidence type="ECO:0000313" key="5">
    <source>
        <dbReference type="Proteomes" id="UP000824056"/>
    </source>
</evidence>
<reference evidence="4" key="1">
    <citation type="journal article" date="2021" name="PeerJ">
        <title>Extensive microbial diversity within the chicken gut microbiome revealed by metagenomics and culture.</title>
        <authorList>
            <person name="Gilroy R."/>
            <person name="Ravi A."/>
            <person name="Getino M."/>
            <person name="Pursley I."/>
            <person name="Horton D.L."/>
            <person name="Alikhan N.F."/>
            <person name="Baker D."/>
            <person name="Gharbi K."/>
            <person name="Hall N."/>
            <person name="Watson M."/>
            <person name="Adriaenssens E.M."/>
            <person name="Foster-Nyarko E."/>
            <person name="Jarju S."/>
            <person name="Secka A."/>
            <person name="Antonio M."/>
            <person name="Oren A."/>
            <person name="Chaudhuri R.R."/>
            <person name="La Ragione R."/>
            <person name="Hildebrand F."/>
            <person name="Pallen M.J."/>
        </authorList>
    </citation>
    <scope>NUCLEOTIDE SEQUENCE</scope>
    <source>
        <strain evidence="4">1068</strain>
    </source>
</reference>
<dbReference type="Pfam" id="PF00239">
    <property type="entry name" value="Resolvase"/>
    <property type="match status" value="1"/>
</dbReference>
<protein>
    <submittedName>
        <fullName evidence="4">Recombinase family protein</fullName>
    </submittedName>
</protein>
<dbReference type="AlphaFoldDB" id="A0A9D2FTP3"/>
<dbReference type="SUPFAM" id="SSF53041">
    <property type="entry name" value="Resolvase-like"/>
    <property type="match status" value="1"/>
</dbReference>
<sequence length="568" mass="64958">MARPAKRRQQAEVKAVQQEVPSEIYKTAIYTRLSREDNLDQSDSIENQIALLEDYIAGRPYLHKVGVYIDNGFTGTNFDRPEWQRLMEDVKAGTVNCIVVRDLSRLGRNYIETGDFLEKICPFLGIRFIAVNDNFDTETVEANGALSVSLSNIINDYYAKDISRKVSSALKSKMENGDYIGKWEKYGYLKSPDNKNQLIVNPETAPVVQLIFQWRSEGMSYMGINKKLNDMGIPSPGQYKANRGIVTNNNQKPRTILWNKHMVTEILNDMVYLGHLAQRKGTQCLYAGVPYTRTDETDWIIVENTHEAIIEQDLFDKVQQINVAASAKAKANSGKYDHLPKAVNIYGKKFTCADCGAVMKLVRSFSTKKDKVYFTFKCPTYAEHGTRACNAKKMRKADLDDVVLTAIKKQLEVFLDMQEILHQLLSVKKAMNRQSGHIDECKSLRAKIEHKKALFSGMYRDLREGLLSQEDYAQTREVLLKEITQLEKQLGELEETLNQNAEHLRGEKKWAALAKKYYDAQEITAEMVDAMILSMKMNEDSSLDIKFNYMDEFKAIMDKVETLRKEVA</sequence>
<organism evidence="4 5">
    <name type="scientific">Candidatus Blautia pullicola</name>
    <dbReference type="NCBI Taxonomy" id="2838498"/>
    <lineage>
        <taxon>Bacteria</taxon>
        <taxon>Bacillati</taxon>
        <taxon>Bacillota</taxon>
        <taxon>Clostridia</taxon>
        <taxon>Lachnospirales</taxon>
        <taxon>Lachnospiraceae</taxon>
        <taxon>Blautia</taxon>
    </lineage>
</organism>
<dbReference type="Proteomes" id="UP000824056">
    <property type="component" value="Unassembled WGS sequence"/>
</dbReference>
<dbReference type="GO" id="GO:0003677">
    <property type="term" value="F:DNA binding"/>
    <property type="evidence" value="ECO:0007669"/>
    <property type="project" value="InterPro"/>
</dbReference>
<dbReference type="PROSITE" id="PS51737">
    <property type="entry name" value="RECOMBINASE_DNA_BIND"/>
    <property type="match status" value="1"/>
</dbReference>
<evidence type="ECO:0000256" key="1">
    <source>
        <dbReference type="SAM" id="Coils"/>
    </source>
</evidence>
<dbReference type="PANTHER" id="PTHR30461">
    <property type="entry name" value="DNA-INVERTASE FROM LAMBDOID PROPHAGE"/>
    <property type="match status" value="1"/>
</dbReference>
<dbReference type="Gene3D" id="3.40.50.1390">
    <property type="entry name" value="Resolvase, N-terminal catalytic domain"/>
    <property type="match status" value="1"/>
</dbReference>
<dbReference type="Pfam" id="PF13408">
    <property type="entry name" value="Zn_ribbon_recom"/>
    <property type="match status" value="1"/>
</dbReference>
<dbReference type="InterPro" id="IPR050639">
    <property type="entry name" value="SSR_resolvase"/>
</dbReference>
<dbReference type="InterPro" id="IPR011109">
    <property type="entry name" value="DNA_bind_recombinase_dom"/>
</dbReference>
<dbReference type="InterPro" id="IPR038109">
    <property type="entry name" value="DNA_bind_recomb_sf"/>
</dbReference>
<feature type="domain" description="Recombinase" evidence="3">
    <location>
        <begin position="185"/>
        <end position="328"/>
    </location>
</feature>
<accession>A0A9D2FTP3</accession>
<evidence type="ECO:0000313" key="4">
    <source>
        <dbReference type="EMBL" id="HIZ66477.1"/>
    </source>
</evidence>
<dbReference type="PROSITE" id="PS51736">
    <property type="entry name" value="RECOMBINASES_3"/>
    <property type="match status" value="1"/>
</dbReference>
<dbReference type="InterPro" id="IPR006119">
    <property type="entry name" value="Resolv_N"/>
</dbReference>
<dbReference type="Pfam" id="PF07508">
    <property type="entry name" value="Recombinase"/>
    <property type="match status" value="1"/>
</dbReference>
<reference evidence="4" key="2">
    <citation type="submission" date="2021-04" db="EMBL/GenBank/DDBJ databases">
        <authorList>
            <person name="Gilroy R."/>
        </authorList>
    </citation>
    <scope>NUCLEOTIDE SEQUENCE</scope>
    <source>
        <strain evidence="4">1068</strain>
    </source>
</reference>
<name>A0A9D2FTP3_9FIRM</name>
<dbReference type="GO" id="GO:0000150">
    <property type="term" value="F:DNA strand exchange activity"/>
    <property type="evidence" value="ECO:0007669"/>
    <property type="project" value="InterPro"/>
</dbReference>
<dbReference type="EMBL" id="DXBG01000267">
    <property type="protein sequence ID" value="HIZ66477.1"/>
    <property type="molecule type" value="Genomic_DNA"/>
</dbReference>
<keyword evidence="1" id="KW-0175">Coiled coil</keyword>
<dbReference type="Gene3D" id="3.90.1750.20">
    <property type="entry name" value="Putative Large Serine Recombinase, Chain B, Domain 2"/>
    <property type="match status" value="1"/>
</dbReference>
<feature type="coiled-coil region" evidence="1">
    <location>
        <begin position="469"/>
        <end position="503"/>
    </location>
</feature>
<dbReference type="InterPro" id="IPR036162">
    <property type="entry name" value="Resolvase-like_N_sf"/>
</dbReference>
<dbReference type="InterPro" id="IPR025827">
    <property type="entry name" value="Zn_ribbon_recom_dom"/>
</dbReference>
<evidence type="ECO:0000259" key="3">
    <source>
        <dbReference type="PROSITE" id="PS51737"/>
    </source>
</evidence>
<feature type="domain" description="Resolvase/invertase-type recombinase catalytic" evidence="2">
    <location>
        <begin position="26"/>
        <end position="177"/>
    </location>
</feature>
<dbReference type="PANTHER" id="PTHR30461:SF23">
    <property type="entry name" value="DNA RECOMBINASE-RELATED"/>
    <property type="match status" value="1"/>
</dbReference>
<evidence type="ECO:0000259" key="2">
    <source>
        <dbReference type="PROSITE" id="PS51736"/>
    </source>
</evidence>
<dbReference type="SMART" id="SM00857">
    <property type="entry name" value="Resolvase"/>
    <property type="match status" value="1"/>
</dbReference>
<gene>
    <name evidence="4" type="ORF">H9809_11385</name>
</gene>
<proteinExistence type="predicted"/>